<dbReference type="InterPro" id="IPR023198">
    <property type="entry name" value="PGP-like_dom2"/>
</dbReference>
<dbReference type="SUPFAM" id="SSF56784">
    <property type="entry name" value="HAD-like"/>
    <property type="match status" value="1"/>
</dbReference>
<protein>
    <submittedName>
        <fullName evidence="1">HAD-IA family hydrolase</fullName>
    </submittedName>
</protein>
<dbReference type="RefSeq" id="WP_226752719.1">
    <property type="nucleotide sequence ID" value="NZ_JAJATW010000001.1"/>
</dbReference>
<dbReference type="Proteomes" id="UP001139095">
    <property type="component" value="Unassembled WGS sequence"/>
</dbReference>
<dbReference type="EMBL" id="JAJATW010000001">
    <property type="protein sequence ID" value="MCB5160332.1"/>
    <property type="molecule type" value="Genomic_DNA"/>
</dbReference>
<dbReference type="PANTHER" id="PTHR43434:SF24">
    <property type="entry name" value="HYDROLASE-RELATED"/>
    <property type="match status" value="1"/>
</dbReference>
<dbReference type="GO" id="GO:0008967">
    <property type="term" value="F:phosphoglycolate phosphatase activity"/>
    <property type="evidence" value="ECO:0007669"/>
    <property type="project" value="TreeGrafter"/>
</dbReference>
<dbReference type="InterPro" id="IPR006439">
    <property type="entry name" value="HAD-SF_hydro_IA"/>
</dbReference>
<dbReference type="SFLD" id="SFLDS00003">
    <property type="entry name" value="Haloacid_Dehalogenase"/>
    <property type="match status" value="1"/>
</dbReference>
<gene>
    <name evidence="1" type="ORF">LG368_00140</name>
</gene>
<evidence type="ECO:0000313" key="1">
    <source>
        <dbReference type="EMBL" id="MCB5160332.1"/>
    </source>
</evidence>
<dbReference type="InterPro" id="IPR036412">
    <property type="entry name" value="HAD-like_sf"/>
</dbReference>
<dbReference type="Gene3D" id="3.40.50.1000">
    <property type="entry name" value="HAD superfamily/HAD-like"/>
    <property type="match status" value="1"/>
</dbReference>
<sequence>MVKLVIFDWDGTLFDSIDNICDCMLKAGHLAGAPERSKEDIKNIIGLSLDKAISVVWSELTLSEQKIIVEHYKKIYVAADQKAPIAYVGVLDVLAQLHEKSIKMAVATGKTRKGLDRAFSLTQTKHYFQASRCADEALSKPNPLMLKQLLEELNIKPEDAVMIGDTEYDLNMANNAGIPSVGVTYGAHSKSRLEACQPLALIDCFTELPQILGL</sequence>
<dbReference type="InterPro" id="IPR041492">
    <property type="entry name" value="HAD_2"/>
</dbReference>
<dbReference type="GO" id="GO:0005829">
    <property type="term" value="C:cytosol"/>
    <property type="evidence" value="ECO:0007669"/>
    <property type="project" value="TreeGrafter"/>
</dbReference>
<keyword evidence="1" id="KW-0378">Hydrolase</keyword>
<reference evidence="1" key="1">
    <citation type="submission" date="2021-10" db="EMBL/GenBank/DDBJ databases">
        <title>Marinomonas pontica sp. nov., isolated from the Black Sea.</title>
        <authorList>
            <person name="Zhao L.-H."/>
            <person name="Xue J.-H."/>
        </authorList>
    </citation>
    <scope>NUCLEOTIDE SEQUENCE</scope>
    <source>
        <strain evidence="1">E8</strain>
    </source>
</reference>
<evidence type="ECO:0000313" key="2">
    <source>
        <dbReference type="Proteomes" id="UP001139095"/>
    </source>
</evidence>
<proteinExistence type="predicted"/>
<dbReference type="InterPro" id="IPR023214">
    <property type="entry name" value="HAD_sf"/>
</dbReference>
<keyword evidence="2" id="KW-1185">Reference proteome</keyword>
<dbReference type="AlphaFoldDB" id="A0A9X1LBB9"/>
<name>A0A9X1LBB9_9GAMM</name>
<comment type="caution">
    <text evidence="1">The sequence shown here is derived from an EMBL/GenBank/DDBJ whole genome shotgun (WGS) entry which is preliminary data.</text>
</comment>
<dbReference type="Pfam" id="PF13419">
    <property type="entry name" value="HAD_2"/>
    <property type="match status" value="1"/>
</dbReference>
<accession>A0A9X1LBB9</accession>
<dbReference type="InterPro" id="IPR050155">
    <property type="entry name" value="HAD-like_hydrolase_sf"/>
</dbReference>
<dbReference type="PANTHER" id="PTHR43434">
    <property type="entry name" value="PHOSPHOGLYCOLATE PHOSPHATASE"/>
    <property type="match status" value="1"/>
</dbReference>
<dbReference type="Gene3D" id="1.10.150.240">
    <property type="entry name" value="Putative phosphatase, domain 2"/>
    <property type="match status" value="1"/>
</dbReference>
<dbReference type="NCBIfam" id="TIGR01509">
    <property type="entry name" value="HAD-SF-IA-v3"/>
    <property type="match status" value="1"/>
</dbReference>
<dbReference type="SFLD" id="SFLDG01129">
    <property type="entry name" value="C1.5:_HAD__Beta-PGM__Phosphata"/>
    <property type="match status" value="1"/>
</dbReference>
<organism evidence="1 2">
    <name type="scientific">Marinomonas algarum</name>
    <dbReference type="NCBI Taxonomy" id="2883105"/>
    <lineage>
        <taxon>Bacteria</taxon>
        <taxon>Pseudomonadati</taxon>
        <taxon>Pseudomonadota</taxon>
        <taxon>Gammaproteobacteria</taxon>
        <taxon>Oceanospirillales</taxon>
        <taxon>Oceanospirillaceae</taxon>
        <taxon>Marinomonas</taxon>
    </lineage>
</organism>
<dbReference type="GO" id="GO:0006281">
    <property type="term" value="P:DNA repair"/>
    <property type="evidence" value="ECO:0007669"/>
    <property type="project" value="TreeGrafter"/>
</dbReference>
<dbReference type="NCBIfam" id="TIGR01549">
    <property type="entry name" value="HAD-SF-IA-v1"/>
    <property type="match status" value="1"/>
</dbReference>